<dbReference type="PANTHER" id="PTHR44757">
    <property type="entry name" value="DIGUANYLATE CYCLASE DGCP"/>
    <property type="match status" value="1"/>
</dbReference>
<evidence type="ECO:0000259" key="2">
    <source>
        <dbReference type="PROSITE" id="PS50887"/>
    </source>
</evidence>
<dbReference type="eggNOG" id="COG5001">
    <property type="taxonomic scope" value="Bacteria"/>
</dbReference>
<sequence>MKIALDRLHTAVWIFDIDQLCMIWANQAALKLWDSPSLEELLTRDFKSDLSAAVKETMLQFQQAFQNNEVIQESWQFSPKGRVAQAFCQFSGYLLENNSMAMLVEAIPTNVLHSDLQLGSTALISIYRENGDFLSGNPPFIPEFGHQVKHLKQLFCNPDVLTNLYQSMVKELRFEQDVLMRTKVGETWYRLFATKSINEQGEATILLHQYNIHERKSIEQTLREQAWTDPLTALLNRRGLAHALTQSIDNNTPFTLLYIDLDGFKMVNDSLGHGKGDLILKEVANRLRQHQYSSGQLCRFGGDEFVFAIHNDDIKGQINVLSEQLIKQISEPYENVKGSSLSLSASIGISCFPEDGDEIEHLITCADAAMYQAKKLGKKRWVNYISGMENVHKRASSIAYKLSSAIQNNELELFYQPIYNIETGSIYSFEALLRWTNAELGQVSPQETILVAEQTGLIHEIENWVLNQALSDLAKLRSVTEKSATIAVNMSGLHMAQPKLLETIIAMLDVHGLQPVDLTIELTESVLLSDIDKEQNPTQQITSNGIKLNIDDFGTGYSSLAYLHAIPASVVKVDRSFLDQADNNTVTLECIHTLVNSLNMQSLIEGIETNHQSQLLASLGYNLQQGYLLGRPQPLAYYFTETFCYPKA</sequence>
<dbReference type="Pfam" id="PF00563">
    <property type="entry name" value="EAL"/>
    <property type="match status" value="1"/>
</dbReference>
<evidence type="ECO:0000313" key="4">
    <source>
        <dbReference type="Proteomes" id="UP000006327"/>
    </source>
</evidence>
<evidence type="ECO:0000313" key="3">
    <source>
        <dbReference type="EMBL" id="GAC18172.1"/>
    </source>
</evidence>
<dbReference type="CDD" id="cd01949">
    <property type="entry name" value="GGDEF"/>
    <property type="match status" value="1"/>
</dbReference>
<dbReference type="InterPro" id="IPR001633">
    <property type="entry name" value="EAL_dom"/>
</dbReference>
<dbReference type="SUPFAM" id="SSF55073">
    <property type="entry name" value="Nucleotide cyclase"/>
    <property type="match status" value="1"/>
</dbReference>
<feature type="domain" description="EAL" evidence="1">
    <location>
        <begin position="395"/>
        <end position="646"/>
    </location>
</feature>
<dbReference type="Gene3D" id="3.30.70.270">
    <property type="match status" value="1"/>
</dbReference>
<dbReference type="InterPro" id="IPR043128">
    <property type="entry name" value="Rev_trsase/Diguanyl_cyclase"/>
</dbReference>
<dbReference type="STRING" id="493475.GARC_1192"/>
<dbReference type="SUPFAM" id="SSF141868">
    <property type="entry name" value="EAL domain-like"/>
    <property type="match status" value="1"/>
</dbReference>
<dbReference type="InterPro" id="IPR035919">
    <property type="entry name" value="EAL_sf"/>
</dbReference>
<dbReference type="NCBIfam" id="TIGR00254">
    <property type="entry name" value="GGDEF"/>
    <property type="match status" value="1"/>
</dbReference>
<evidence type="ECO:0008006" key="5">
    <source>
        <dbReference type="Google" id="ProtNLM"/>
    </source>
</evidence>
<proteinExistence type="predicted"/>
<organism evidence="3 4">
    <name type="scientific">Paraglaciecola arctica BSs20135</name>
    <dbReference type="NCBI Taxonomy" id="493475"/>
    <lineage>
        <taxon>Bacteria</taxon>
        <taxon>Pseudomonadati</taxon>
        <taxon>Pseudomonadota</taxon>
        <taxon>Gammaproteobacteria</taxon>
        <taxon>Alteromonadales</taxon>
        <taxon>Alteromonadaceae</taxon>
        <taxon>Paraglaciecola</taxon>
    </lineage>
</organism>
<comment type="caution">
    <text evidence="3">The sequence shown here is derived from an EMBL/GenBank/DDBJ whole genome shotgun (WGS) entry which is preliminary data.</text>
</comment>
<dbReference type="RefSeq" id="WP_007617717.1">
    <property type="nucleotide sequence ID" value="NZ_BAEO01000014.1"/>
</dbReference>
<dbReference type="InterPro" id="IPR052155">
    <property type="entry name" value="Biofilm_reg_signaling"/>
</dbReference>
<accession>K6YJ23</accession>
<dbReference type="AlphaFoldDB" id="K6YJ23"/>
<dbReference type="Pfam" id="PF00990">
    <property type="entry name" value="GGDEF"/>
    <property type="match status" value="1"/>
</dbReference>
<keyword evidence="4" id="KW-1185">Reference proteome</keyword>
<reference evidence="3 4" key="1">
    <citation type="journal article" date="2017" name="Antonie Van Leeuwenhoek">
        <title>Rhizobium rhizosphaerae sp. nov., a novel species isolated from rice rhizosphere.</title>
        <authorList>
            <person name="Zhao J.J."/>
            <person name="Zhang J."/>
            <person name="Zhang R.J."/>
            <person name="Zhang C.W."/>
            <person name="Yin H.Q."/>
            <person name="Zhang X.X."/>
        </authorList>
    </citation>
    <scope>NUCLEOTIDE SEQUENCE [LARGE SCALE GENOMIC DNA]</scope>
    <source>
        <strain evidence="3 4">BSs20135</strain>
    </source>
</reference>
<dbReference type="PROSITE" id="PS50887">
    <property type="entry name" value="GGDEF"/>
    <property type="match status" value="1"/>
</dbReference>
<feature type="domain" description="GGDEF" evidence="2">
    <location>
        <begin position="252"/>
        <end position="386"/>
    </location>
</feature>
<dbReference type="InterPro" id="IPR000160">
    <property type="entry name" value="GGDEF_dom"/>
</dbReference>
<dbReference type="PANTHER" id="PTHR44757:SF2">
    <property type="entry name" value="BIOFILM ARCHITECTURE MAINTENANCE PROTEIN MBAA"/>
    <property type="match status" value="1"/>
</dbReference>
<protein>
    <recommendedName>
        <fullName evidence="5">Diguanylate cyclase/phosphodiesterase</fullName>
    </recommendedName>
</protein>
<dbReference type="eggNOG" id="COG2199">
    <property type="taxonomic scope" value="Bacteria"/>
</dbReference>
<name>K6YJ23_9ALTE</name>
<dbReference type="CDD" id="cd01948">
    <property type="entry name" value="EAL"/>
    <property type="match status" value="1"/>
</dbReference>
<dbReference type="SMART" id="SM00052">
    <property type="entry name" value="EAL"/>
    <property type="match status" value="1"/>
</dbReference>
<dbReference type="Proteomes" id="UP000006327">
    <property type="component" value="Unassembled WGS sequence"/>
</dbReference>
<dbReference type="InterPro" id="IPR029787">
    <property type="entry name" value="Nucleotide_cyclase"/>
</dbReference>
<evidence type="ECO:0000259" key="1">
    <source>
        <dbReference type="PROSITE" id="PS50883"/>
    </source>
</evidence>
<gene>
    <name evidence="3" type="ORF">GARC_1192</name>
</gene>
<dbReference type="PROSITE" id="PS50883">
    <property type="entry name" value="EAL"/>
    <property type="match status" value="1"/>
</dbReference>
<dbReference type="EMBL" id="BAEO01000014">
    <property type="protein sequence ID" value="GAC18172.1"/>
    <property type="molecule type" value="Genomic_DNA"/>
</dbReference>
<dbReference type="Gene3D" id="3.20.20.450">
    <property type="entry name" value="EAL domain"/>
    <property type="match status" value="1"/>
</dbReference>
<dbReference type="SMART" id="SM00267">
    <property type="entry name" value="GGDEF"/>
    <property type="match status" value="1"/>
</dbReference>